<evidence type="ECO:0000259" key="8">
    <source>
        <dbReference type="SMART" id="SM01005"/>
    </source>
</evidence>
<dbReference type="GO" id="GO:0030632">
    <property type="term" value="P:D-alanine biosynthetic process"/>
    <property type="evidence" value="ECO:0007669"/>
    <property type="project" value="UniProtKB-UniRule"/>
</dbReference>
<proteinExistence type="inferred from homology"/>
<dbReference type="InterPro" id="IPR001608">
    <property type="entry name" value="Ala_racemase_N"/>
</dbReference>
<evidence type="ECO:0000313" key="9">
    <source>
        <dbReference type="EMBL" id="HIT97209.1"/>
    </source>
</evidence>
<comment type="caution">
    <text evidence="9">The sequence shown here is derived from an EMBL/GenBank/DDBJ whole genome shotgun (WGS) entry which is preliminary data.</text>
</comment>
<dbReference type="SMART" id="SM01005">
    <property type="entry name" value="Ala_racemase_C"/>
    <property type="match status" value="1"/>
</dbReference>
<comment type="function">
    <text evidence="5">Catalyzes the interconversion of L-alanine and D-alanine. May also act on other amino acids.</text>
</comment>
<dbReference type="InterPro" id="IPR009006">
    <property type="entry name" value="Ala_racemase/Decarboxylase_C"/>
</dbReference>
<comment type="cofactor">
    <cofactor evidence="2 5 6">
        <name>pyridoxal 5'-phosphate</name>
        <dbReference type="ChEBI" id="CHEBI:597326"/>
    </cofactor>
</comment>
<reference evidence="9" key="2">
    <citation type="journal article" date="2021" name="PeerJ">
        <title>Extensive microbial diversity within the chicken gut microbiome revealed by metagenomics and culture.</title>
        <authorList>
            <person name="Gilroy R."/>
            <person name="Ravi A."/>
            <person name="Getino M."/>
            <person name="Pursley I."/>
            <person name="Horton D.L."/>
            <person name="Alikhan N.F."/>
            <person name="Baker D."/>
            <person name="Gharbi K."/>
            <person name="Hall N."/>
            <person name="Watson M."/>
            <person name="Adriaenssens E.M."/>
            <person name="Foster-Nyarko E."/>
            <person name="Jarju S."/>
            <person name="Secka A."/>
            <person name="Antonio M."/>
            <person name="Oren A."/>
            <person name="Chaudhuri R.R."/>
            <person name="La Ragione R."/>
            <person name="Hildebrand F."/>
            <person name="Pallen M.J."/>
        </authorList>
    </citation>
    <scope>NUCLEOTIDE SEQUENCE</scope>
    <source>
        <strain evidence="9">1383</strain>
    </source>
</reference>
<dbReference type="GO" id="GO:0030170">
    <property type="term" value="F:pyridoxal phosphate binding"/>
    <property type="evidence" value="ECO:0007669"/>
    <property type="project" value="UniProtKB-UniRule"/>
</dbReference>
<evidence type="ECO:0000256" key="7">
    <source>
        <dbReference type="PIRSR" id="PIRSR600821-52"/>
    </source>
</evidence>
<dbReference type="GO" id="GO:0016881">
    <property type="term" value="F:acid-amino acid ligase activity"/>
    <property type="evidence" value="ECO:0007669"/>
    <property type="project" value="InterPro"/>
</dbReference>
<evidence type="ECO:0000256" key="6">
    <source>
        <dbReference type="PIRSR" id="PIRSR600821-50"/>
    </source>
</evidence>
<dbReference type="InterPro" id="IPR036615">
    <property type="entry name" value="Mur_ligase_C_dom_sf"/>
</dbReference>
<evidence type="ECO:0000313" key="10">
    <source>
        <dbReference type="Proteomes" id="UP000824161"/>
    </source>
</evidence>
<organism evidence="9 10">
    <name type="scientific">Candidatus Merdimorpha stercoravium</name>
    <dbReference type="NCBI Taxonomy" id="2840863"/>
    <lineage>
        <taxon>Bacteria</taxon>
        <taxon>Pseudomonadati</taxon>
        <taxon>Bacteroidota</taxon>
        <taxon>Flavobacteriia</taxon>
        <taxon>Flavobacteriales</taxon>
        <taxon>Candidatus Merdimorpha</taxon>
    </lineage>
</organism>
<feature type="domain" description="Alanine racemase C-terminal" evidence="8">
    <location>
        <begin position="386"/>
        <end position="510"/>
    </location>
</feature>
<dbReference type="PRINTS" id="PR00992">
    <property type="entry name" value="ALARACEMASE"/>
</dbReference>
<dbReference type="NCBIfam" id="TIGR00492">
    <property type="entry name" value="alr"/>
    <property type="match status" value="1"/>
</dbReference>
<evidence type="ECO:0000256" key="4">
    <source>
        <dbReference type="ARBA" id="ARBA00023235"/>
    </source>
</evidence>
<gene>
    <name evidence="9" type="primary">alr</name>
    <name evidence="9" type="ORF">IAC44_00050</name>
</gene>
<keyword evidence="3 5" id="KW-0663">Pyridoxal phosphate</keyword>
<dbReference type="SUPFAM" id="SSF51419">
    <property type="entry name" value="PLP-binding barrel"/>
    <property type="match status" value="1"/>
</dbReference>
<keyword evidence="4 5" id="KW-0413">Isomerase</keyword>
<dbReference type="PANTHER" id="PTHR30511">
    <property type="entry name" value="ALANINE RACEMASE"/>
    <property type="match status" value="1"/>
</dbReference>
<dbReference type="InterPro" id="IPR011079">
    <property type="entry name" value="Ala_racemase_C"/>
</dbReference>
<comment type="pathway">
    <text evidence="5">Amino-acid biosynthesis; D-alanine biosynthesis; D-alanine from L-alanine: step 1/1.</text>
</comment>
<dbReference type="FunFam" id="3.20.20.10:FF:000002">
    <property type="entry name" value="Alanine racemase"/>
    <property type="match status" value="1"/>
</dbReference>
<dbReference type="AlphaFoldDB" id="A0A9D1H8Z9"/>
<dbReference type="Pfam" id="PF00842">
    <property type="entry name" value="Ala_racemase_C"/>
    <property type="match status" value="1"/>
</dbReference>
<evidence type="ECO:0000256" key="3">
    <source>
        <dbReference type="ARBA" id="ARBA00022898"/>
    </source>
</evidence>
<dbReference type="InterPro" id="IPR000821">
    <property type="entry name" value="Ala_racemase"/>
</dbReference>
<feature type="binding site" evidence="5 7">
    <location>
        <position position="279"/>
    </location>
    <ligand>
        <name>substrate</name>
    </ligand>
</feature>
<sequence length="513" mass="57487">MEPTEESLKNSLEITRGKNDCFLICDFGALSPESFARSLDFLKRQTWTPDISAVLGFDLSRVDDPDGYLRPIGGMLRRMEFKHLLCFGPQIEQYRYAFPKLSLLYNDLEDALADLPKFDFQNESVLIKAPESFSPRRIESLMQRRVHDTLLEVDLNAIVHNLSYLRSKLPEGTHTMCMVKAKSYGLGEAEIASVLQDHAVDYLGVAYVDEGVHLRARGIRTPIIVMNPERSSLTTLIKNRLEPEIYSLGVLERFVQTLASFSFPEPYPIHIKLDTGMHRLGFSPGQIDSLTTALKALPSVRVASVFSHLVAAEDPREEDFTLGQIHLFEQMSGRLSQGIGYRPIRHILNTAGLCAYGQYTFEMVRLGLGLYGYSPFYAEQKRLIPCATLRTVISQIRELEPGETVSYNRRYRVPHVSHIATLPIGYADGIPRLWGNGNGYVQIAGQKAPIVGSVCMDMMMVDATGIPCREGDPVILMGDFPTADEIAEATGTISYEILTGISDRVKHIYKLDI</sequence>
<evidence type="ECO:0000256" key="5">
    <source>
        <dbReference type="HAMAP-Rule" id="MF_01201"/>
    </source>
</evidence>
<dbReference type="SUPFAM" id="SSF53244">
    <property type="entry name" value="MurD-like peptide ligases, peptide-binding domain"/>
    <property type="match status" value="1"/>
</dbReference>
<dbReference type="Proteomes" id="UP000824161">
    <property type="component" value="Unassembled WGS sequence"/>
</dbReference>
<dbReference type="Gene3D" id="2.40.37.10">
    <property type="entry name" value="Lyase, Ornithine Decarboxylase, Chain A, domain 1"/>
    <property type="match status" value="1"/>
</dbReference>
<evidence type="ECO:0000256" key="1">
    <source>
        <dbReference type="ARBA" id="ARBA00000316"/>
    </source>
</evidence>
<dbReference type="Gene3D" id="3.20.20.10">
    <property type="entry name" value="Alanine racemase"/>
    <property type="match status" value="1"/>
</dbReference>
<dbReference type="Pfam" id="PF01168">
    <property type="entry name" value="Ala_racemase_N"/>
    <property type="match status" value="1"/>
</dbReference>
<accession>A0A9D1H8Z9</accession>
<comment type="catalytic activity">
    <reaction evidence="1 5">
        <text>L-alanine = D-alanine</text>
        <dbReference type="Rhea" id="RHEA:20249"/>
        <dbReference type="ChEBI" id="CHEBI:57416"/>
        <dbReference type="ChEBI" id="CHEBI:57972"/>
        <dbReference type="EC" id="5.1.1.1"/>
    </reaction>
</comment>
<dbReference type="EMBL" id="DVLY01000002">
    <property type="protein sequence ID" value="HIT97209.1"/>
    <property type="molecule type" value="Genomic_DNA"/>
</dbReference>
<dbReference type="HAMAP" id="MF_01201">
    <property type="entry name" value="Ala_racemase"/>
    <property type="match status" value="1"/>
</dbReference>
<dbReference type="PANTHER" id="PTHR30511:SF0">
    <property type="entry name" value="ALANINE RACEMASE, CATABOLIC-RELATED"/>
    <property type="match status" value="1"/>
</dbReference>
<feature type="modified residue" description="N6-(pyridoxal phosphate)lysine" evidence="5 6">
    <location>
        <position position="180"/>
    </location>
</feature>
<name>A0A9D1H8Z9_9FLAO</name>
<feature type="active site" description="Proton acceptor; specific for D-alanine" evidence="5">
    <location>
        <position position="180"/>
    </location>
</feature>
<dbReference type="GO" id="GO:0005829">
    <property type="term" value="C:cytosol"/>
    <property type="evidence" value="ECO:0007669"/>
    <property type="project" value="TreeGrafter"/>
</dbReference>
<feature type="binding site" evidence="5 7">
    <location>
        <position position="456"/>
    </location>
    <ligand>
        <name>substrate</name>
    </ligand>
</feature>
<evidence type="ECO:0000256" key="2">
    <source>
        <dbReference type="ARBA" id="ARBA00001933"/>
    </source>
</evidence>
<dbReference type="EC" id="5.1.1.1" evidence="5"/>
<comment type="similarity">
    <text evidence="5">Belongs to the alanine racemase family.</text>
</comment>
<dbReference type="CDD" id="cd00430">
    <property type="entry name" value="PLPDE_III_AR"/>
    <property type="match status" value="1"/>
</dbReference>
<dbReference type="SUPFAM" id="SSF50621">
    <property type="entry name" value="Alanine racemase C-terminal domain-like"/>
    <property type="match status" value="1"/>
</dbReference>
<reference evidence="9" key="1">
    <citation type="submission" date="2020-10" db="EMBL/GenBank/DDBJ databases">
        <authorList>
            <person name="Gilroy R."/>
        </authorList>
    </citation>
    <scope>NUCLEOTIDE SEQUENCE</scope>
    <source>
        <strain evidence="9">1383</strain>
    </source>
</reference>
<protein>
    <recommendedName>
        <fullName evidence="5">Alanine racemase</fullName>
        <ecNumber evidence="5">5.1.1.1</ecNumber>
    </recommendedName>
</protein>
<feature type="active site" description="Proton acceptor; specific for L-alanine" evidence="5">
    <location>
        <position position="407"/>
    </location>
</feature>
<dbReference type="GO" id="GO:0008784">
    <property type="term" value="F:alanine racemase activity"/>
    <property type="evidence" value="ECO:0007669"/>
    <property type="project" value="UniProtKB-UniRule"/>
</dbReference>
<dbReference type="InterPro" id="IPR029066">
    <property type="entry name" value="PLP-binding_barrel"/>
</dbReference>